<dbReference type="Proteomes" id="UP000285278">
    <property type="component" value="Unassembled WGS sequence"/>
</dbReference>
<accession>A0A418Q922</accession>
<dbReference type="AlphaFoldDB" id="A0A418Q922"/>
<comment type="caution">
    <text evidence="2">The sequence shown here is derived from an EMBL/GenBank/DDBJ whole genome shotgun (WGS) entry which is preliminary data.</text>
</comment>
<protein>
    <submittedName>
        <fullName evidence="2">DUF488 family protein</fullName>
    </submittedName>
</protein>
<name>A0A418Q922_9CORY</name>
<dbReference type="PANTHER" id="PTHR36849:SF1">
    <property type="entry name" value="CYTOPLASMIC PROTEIN"/>
    <property type="match status" value="1"/>
</dbReference>
<sequence>MAKKNVKKFTKYLRIDRVQNWTDEDKKQPKLYLIDSIWPVGVRKERLALQGWPKELAPSEELRKRFQGTSDEPTLGYKEFSAEYQTELDQRLENGELDEILPELKQGLKKTHKKIKKKQKKGKSLKKKDKKRGIVLLYTARDEDNQHAKILKKWLKKNL</sequence>
<evidence type="ECO:0000313" key="3">
    <source>
        <dbReference type="Proteomes" id="UP000285278"/>
    </source>
</evidence>
<dbReference type="InterPro" id="IPR052552">
    <property type="entry name" value="YeaO-like"/>
</dbReference>
<evidence type="ECO:0000256" key="1">
    <source>
        <dbReference type="SAM" id="MobiDB-lite"/>
    </source>
</evidence>
<dbReference type="STRING" id="1451189.CFAL_00460"/>
<feature type="region of interest" description="Disordered" evidence="1">
    <location>
        <begin position="109"/>
        <end position="129"/>
    </location>
</feature>
<organism evidence="2 3">
    <name type="scientific">Corynebacterium falsenii</name>
    <dbReference type="NCBI Taxonomy" id="108486"/>
    <lineage>
        <taxon>Bacteria</taxon>
        <taxon>Bacillati</taxon>
        <taxon>Actinomycetota</taxon>
        <taxon>Actinomycetes</taxon>
        <taxon>Mycobacteriales</taxon>
        <taxon>Corynebacteriaceae</taxon>
        <taxon>Corynebacterium</taxon>
    </lineage>
</organism>
<dbReference type="Pfam" id="PF22752">
    <property type="entry name" value="DUF488-N3i"/>
    <property type="match status" value="1"/>
</dbReference>
<evidence type="ECO:0000313" key="2">
    <source>
        <dbReference type="EMBL" id="RIX36083.1"/>
    </source>
</evidence>
<dbReference type="RefSeq" id="WP_025401779.1">
    <property type="nucleotide sequence ID" value="NZ_CBCRUA010000012.1"/>
</dbReference>
<gene>
    <name evidence="2" type="ORF">D3M95_01915</name>
</gene>
<dbReference type="OrthoDB" id="9790745at2"/>
<proteinExistence type="predicted"/>
<reference evidence="2 3" key="1">
    <citation type="submission" date="2018-09" db="EMBL/GenBank/DDBJ databases">
        <title>Optimization and identification of Corynebacterium falsenii FN1-14 from fish paste.</title>
        <authorList>
            <person name="Daroonpunt R."/>
            <person name="Tanasupawat S."/>
        </authorList>
    </citation>
    <scope>NUCLEOTIDE SEQUENCE [LARGE SCALE GENOMIC DNA]</scope>
    <source>
        <strain evidence="2 3">FN1-14</strain>
    </source>
</reference>
<dbReference type="PANTHER" id="PTHR36849">
    <property type="entry name" value="CYTOPLASMIC PROTEIN-RELATED"/>
    <property type="match status" value="1"/>
</dbReference>
<keyword evidence="3" id="KW-1185">Reference proteome</keyword>
<dbReference type="EMBL" id="QXJK01000002">
    <property type="protein sequence ID" value="RIX36083.1"/>
    <property type="molecule type" value="Genomic_DNA"/>
</dbReference>